<keyword evidence="4" id="KW-0804">Transcription</keyword>
<evidence type="ECO:0000256" key="4">
    <source>
        <dbReference type="ARBA" id="ARBA00023163"/>
    </source>
</evidence>
<comment type="caution">
    <text evidence="6">The sequence shown here is derived from an EMBL/GenBank/DDBJ whole genome shotgun (WGS) entry which is preliminary data.</text>
</comment>
<dbReference type="Pfam" id="PF13411">
    <property type="entry name" value="MerR_1"/>
    <property type="match status" value="1"/>
</dbReference>
<protein>
    <submittedName>
        <fullName evidence="6">MerR family transcriptional regulator</fullName>
    </submittedName>
</protein>
<dbReference type="SUPFAM" id="SSF46955">
    <property type="entry name" value="Putative DNA-binding domain"/>
    <property type="match status" value="1"/>
</dbReference>
<keyword evidence="3" id="KW-0010">Activator</keyword>
<sequence>MEYTIKKMSEISGVSPRTLRFYDEIGLLKPARINSSGYRIYGKKEVDRLQHILFYRTMAFKLEDIQEVLDNPSFDHQKALIKHQQMLLEKRAQIDTLLTTVQQTLDMYEGGRKMSDKEKFEGFKQQKLKENEESYGQEIRQKYGKKKVTASNEKWMNMDKETYEEMQTVEKQMLFDLTLYLKEPEDESLADRIFQAHKKWLSYSWPEYQPKAHKGLGMMYEADERFTAYYDERSGHGAAKALNEIIQKKA</sequence>
<evidence type="ECO:0000313" key="9">
    <source>
        <dbReference type="Proteomes" id="UP000224303"/>
    </source>
</evidence>
<reference evidence="7 9" key="2">
    <citation type="submission" date="2017-10" db="EMBL/GenBank/DDBJ databases">
        <title>Draft genomes of the Enterococcus faecium isolated from human feces before and after Helicobacter pylori eradication therapy.</title>
        <authorList>
            <person name="Prianichniikov N.A."/>
            <person name="Glushchenko O.E."/>
            <person name="Malakhova M.V."/>
        </authorList>
    </citation>
    <scope>NUCLEOTIDE SEQUENCE [LARGE SCALE GENOMIC DNA]</scope>
    <source>
        <strain evidence="7 9">Hp_5-7</strain>
    </source>
</reference>
<reference evidence="6 8" key="1">
    <citation type="submission" date="2016-01" db="EMBL/GenBank/DDBJ databases">
        <title>Molecular Mechanisms for transfer of large genomic segments between Enterococcus faecium strains.</title>
        <authorList>
            <person name="Garcia-Solache M.A."/>
            <person name="Lebreton F."/>
            <person name="Mclaughlin R.E."/>
            <person name="Whiteaker J.D."/>
            <person name="Gilmore M.S."/>
            <person name="Rice L.B."/>
        </authorList>
    </citation>
    <scope>NUCLEOTIDE SEQUENCE [LARGE SCALE GENOMIC DNA]</scope>
    <source>
        <strain evidence="6 8">D344RRF x C68</strain>
    </source>
</reference>
<dbReference type="EMBL" id="LRHK01000001">
    <property type="protein sequence ID" value="KWX17165.1"/>
    <property type="molecule type" value="Genomic_DNA"/>
</dbReference>
<evidence type="ECO:0000259" key="5">
    <source>
        <dbReference type="PROSITE" id="PS50937"/>
    </source>
</evidence>
<dbReference type="RefSeq" id="WP_002297683.1">
    <property type="nucleotide sequence ID" value="NZ_CAKMCF010000025.1"/>
</dbReference>
<evidence type="ECO:0000256" key="2">
    <source>
        <dbReference type="ARBA" id="ARBA00023125"/>
    </source>
</evidence>
<evidence type="ECO:0000313" key="7">
    <source>
        <dbReference type="EMBL" id="PHL21712.1"/>
    </source>
</evidence>
<evidence type="ECO:0000256" key="3">
    <source>
        <dbReference type="ARBA" id="ARBA00023159"/>
    </source>
</evidence>
<dbReference type="InterPro" id="IPR047057">
    <property type="entry name" value="MerR_fam"/>
</dbReference>
<dbReference type="SMART" id="SM00422">
    <property type="entry name" value="HTH_MERR"/>
    <property type="match status" value="1"/>
</dbReference>
<dbReference type="Pfam" id="PF07739">
    <property type="entry name" value="TipAS"/>
    <property type="match status" value="1"/>
</dbReference>
<dbReference type="Gene3D" id="1.10.1660.10">
    <property type="match status" value="1"/>
</dbReference>
<keyword evidence="2" id="KW-0238">DNA-binding</keyword>
<dbReference type="CDD" id="cd01106">
    <property type="entry name" value="HTH_TipAL-Mta"/>
    <property type="match status" value="1"/>
</dbReference>
<dbReference type="SUPFAM" id="SSF89082">
    <property type="entry name" value="Antibiotic binding domain of TipA-like multidrug resistance regulators"/>
    <property type="match status" value="1"/>
</dbReference>
<dbReference type="InterPro" id="IPR009061">
    <property type="entry name" value="DNA-bd_dom_put_sf"/>
</dbReference>
<dbReference type="PANTHER" id="PTHR30204:SF90">
    <property type="entry name" value="HTH-TYPE TRANSCRIPTIONAL ACTIVATOR MTA"/>
    <property type="match status" value="1"/>
</dbReference>
<dbReference type="Gene3D" id="1.10.490.50">
    <property type="entry name" value="Antibiotic binding domain of TipA-like multidrug resistance regulators"/>
    <property type="match status" value="1"/>
</dbReference>
<name>A0A132P4C4_ENTFC</name>
<dbReference type="PROSITE" id="PS50937">
    <property type="entry name" value="HTH_MERR_2"/>
    <property type="match status" value="1"/>
</dbReference>
<evidence type="ECO:0000256" key="1">
    <source>
        <dbReference type="ARBA" id="ARBA00023015"/>
    </source>
</evidence>
<organism evidence="6 8">
    <name type="scientific">Enterococcus faecium</name>
    <name type="common">Streptococcus faecium</name>
    <dbReference type="NCBI Taxonomy" id="1352"/>
    <lineage>
        <taxon>Bacteria</taxon>
        <taxon>Bacillati</taxon>
        <taxon>Bacillota</taxon>
        <taxon>Bacilli</taxon>
        <taxon>Lactobacillales</taxon>
        <taxon>Enterococcaceae</taxon>
        <taxon>Enterococcus</taxon>
    </lineage>
</organism>
<dbReference type="InterPro" id="IPR000551">
    <property type="entry name" value="MerR-type_HTH_dom"/>
</dbReference>
<dbReference type="Proteomes" id="UP000070452">
    <property type="component" value="Unassembled WGS sequence"/>
</dbReference>
<dbReference type="InterPro" id="IPR012925">
    <property type="entry name" value="TipAS_dom"/>
</dbReference>
<dbReference type="AlphaFoldDB" id="A0A132P4C4"/>
<dbReference type="GO" id="GO:0003677">
    <property type="term" value="F:DNA binding"/>
    <property type="evidence" value="ECO:0007669"/>
    <property type="project" value="UniProtKB-KW"/>
</dbReference>
<feature type="domain" description="HTH merR-type" evidence="5">
    <location>
        <begin position="1"/>
        <end position="71"/>
    </location>
</feature>
<dbReference type="InterPro" id="IPR036244">
    <property type="entry name" value="TipA-like_antibiotic-bd"/>
</dbReference>
<dbReference type="PANTHER" id="PTHR30204">
    <property type="entry name" value="REDOX-CYCLING DRUG-SENSING TRANSCRIPTIONAL ACTIVATOR SOXR"/>
    <property type="match status" value="1"/>
</dbReference>
<evidence type="ECO:0000313" key="6">
    <source>
        <dbReference type="EMBL" id="KWX17165.1"/>
    </source>
</evidence>
<proteinExistence type="predicted"/>
<accession>A0A132P4C4</accession>
<dbReference type="Proteomes" id="UP000224303">
    <property type="component" value="Unassembled WGS sequence"/>
</dbReference>
<keyword evidence="1" id="KW-0805">Transcription regulation</keyword>
<dbReference type="GO" id="GO:0003700">
    <property type="term" value="F:DNA-binding transcription factor activity"/>
    <property type="evidence" value="ECO:0007669"/>
    <property type="project" value="InterPro"/>
</dbReference>
<gene>
    <name evidence="6" type="ORF">AWT83_01065</name>
    <name evidence="7" type="ORF">CQR37_07115</name>
</gene>
<evidence type="ECO:0000313" key="8">
    <source>
        <dbReference type="Proteomes" id="UP000070452"/>
    </source>
</evidence>
<dbReference type="EMBL" id="PCGC01000012">
    <property type="protein sequence ID" value="PHL21712.1"/>
    <property type="molecule type" value="Genomic_DNA"/>
</dbReference>